<dbReference type="Gene3D" id="1.10.357.10">
    <property type="entry name" value="Tetracycline Repressor, domain 2"/>
    <property type="match status" value="1"/>
</dbReference>
<dbReference type="PANTHER" id="PTHR43479">
    <property type="entry name" value="ACREF/ENVCD OPERON REPRESSOR-RELATED"/>
    <property type="match status" value="1"/>
</dbReference>
<evidence type="ECO:0000256" key="2">
    <source>
        <dbReference type="PROSITE-ProRule" id="PRU00335"/>
    </source>
</evidence>
<keyword evidence="5" id="KW-1185">Reference proteome</keyword>
<feature type="domain" description="HTH tetR-type" evidence="3">
    <location>
        <begin position="13"/>
        <end position="73"/>
    </location>
</feature>
<evidence type="ECO:0000256" key="1">
    <source>
        <dbReference type="ARBA" id="ARBA00023125"/>
    </source>
</evidence>
<dbReference type="OrthoDB" id="8479950at2"/>
<dbReference type="PROSITE" id="PS50977">
    <property type="entry name" value="HTH_TETR_2"/>
    <property type="match status" value="1"/>
</dbReference>
<evidence type="ECO:0000313" key="4">
    <source>
        <dbReference type="EMBL" id="BBO66813.1"/>
    </source>
</evidence>
<proteinExistence type="predicted"/>
<dbReference type="InterPro" id="IPR009057">
    <property type="entry name" value="Homeodomain-like_sf"/>
</dbReference>
<gene>
    <name evidence="4" type="ORF">DSCA_07430</name>
</gene>
<reference evidence="4 5" key="1">
    <citation type="submission" date="2019-11" db="EMBL/GenBank/DDBJ databases">
        <title>Comparative genomics of hydrocarbon-degrading Desulfosarcina strains.</title>
        <authorList>
            <person name="Watanabe M."/>
            <person name="Kojima H."/>
            <person name="Fukui M."/>
        </authorList>
    </citation>
    <scope>NUCLEOTIDE SEQUENCE [LARGE SCALE GENOMIC DNA]</scope>
    <source>
        <strain evidence="4 5">PL12</strain>
    </source>
</reference>
<accession>A0A5K7YDU2</accession>
<sequence length="205" mass="23735">MSTFQKLRKEERETRKSLIIDAAMDLFSQKDFHNIGMRDIAKRAGISAAAIYRYFPSRDDVFVEALVRHMKVVEELFEKRVKEGRTSLEELAMGSVDYLLENESVFQMMGHFMISGQIQPKALERYNTMQRNFLDILEKVNNQTDIGMNNRLVTHAIYASVTGVVMSFRNYPGRSPEEIKRHIHRLVRILSSVFTTGSIPENLSR</sequence>
<dbReference type="EMBL" id="AP021874">
    <property type="protein sequence ID" value="BBO66813.1"/>
    <property type="molecule type" value="Genomic_DNA"/>
</dbReference>
<protein>
    <recommendedName>
        <fullName evidence="3">HTH tetR-type domain-containing protein</fullName>
    </recommendedName>
</protein>
<dbReference type="Proteomes" id="UP000427906">
    <property type="component" value="Chromosome"/>
</dbReference>
<evidence type="ECO:0000259" key="3">
    <source>
        <dbReference type="PROSITE" id="PS50977"/>
    </source>
</evidence>
<dbReference type="AlphaFoldDB" id="A0A5K7YDU2"/>
<dbReference type="PANTHER" id="PTHR43479:SF11">
    <property type="entry name" value="ACREF_ENVCD OPERON REPRESSOR-RELATED"/>
    <property type="match status" value="1"/>
</dbReference>
<feature type="DNA-binding region" description="H-T-H motif" evidence="2">
    <location>
        <begin position="36"/>
        <end position="55"/>
    </location>
</feature>
<organism evidence="4 5">
    <name type="scientific">Desulfosarcina alkanivorans</name>
    <dbReference type="NCBI Taxonomy" id="571177"/>
    <lineage>
        <taxon>Bacteria</taxon>
        <taxon>Pseudomonadati</taxon>
        <taxon>Thermodesulfobacteriota</taxon>
        <taxon>Desulfobacteria</taxon>
        <taxon>Desulfobacterales</taxon>
        <taxon>Desulfosarcinaceae</taxon>
        <taxon>Desulfosarcina</taxon>
    </lineage>
</organism>
<dbReference type="InterPro" id="IPR001647">
    <property type="entry name" value="HTH_TetR"/>
</dbReference>
<keyword evidence="1 2" id="KW-0238">DNA-binding</keyword>
<name>A0A5K7YDU2_9BACT</name>
<dbReference type="SUPFAM" id="SSF46689">
    <property type="entry name" value="Homeodomain-like"/>
    <property type="match status" value="1"/>
</dbReference>
<dbReference type="Pfam" id="PF00440">
    <property type="entry name" value="TetR_N"/>
    <property type="match status" value="1"/>
</dbReference>
<dbReference type="InterPro" id="IPR050624">
    <property type="entry name" value="HTH-type_Tx_Regulator"/>
</dbReference>
<dbReference type="KEGG" id="dalk:DSCA_07430"/>
<evidence type="ECO:0000313" key="5">
    <source>
        <dbReference type="Proteomes" id="UP000427906"/>
    </source>
</evidence>
<dbReference type="GO" id="GO:0003677">
    <property type="term" value="F:DNA binding"/>
    <property type="evidence" value="ECO:0007669"/>
    <property type="project" value="UniProtKB-UniRule"/>
</dbReference>
<dbReference type="RefSeq" id="WP_155315143.1">
    <property type="nucleotide sequence ID" value="NZ_AP021874.1"/>
</dbReference>
<dbReference type="PRINTS" id="PR00455">
    <property type="entry name" value="HTHTETR"/>
</dbReference>